<dbReference type="AlphaFoldDB" id="A0A1G6TUM6"/>
<dbReference type="GO" id="GO:0005976">
    <property type="term" value="P:polysaccharide metabolic process"/>
    <property type="evidence" value="ECO:0007669"/>
    <property type="project" value="InterPro"/>
</dbReference>
<dbReference type="InterPro" id="IPR001538">
    <property type="entry name" value="Man6P_isomerase-2_C"/>
</dbReference>
<feature type="domain" description="Mannose-6-phosphate isomerase type II C-terminal" evidence="1">
    <location>
        <begin position="74"/>
        <end position="168"/>
    </location>
</feature>
<dbReference type="OrthoDB" id="9806359at2"/>
<sequence length="173" mass="20069">MNLNSISAELSKDQVESKIESYLLGIGLKLVKKDFTRPWGGFFVVDENQIRKFKSLYFDEVNLTAEQFLKKLSPKILVVSPHARLSWQYHHRRAELWKLIHGEAGIVRSPSDEEGELLPMQKEKLVSLDQGERHRLVGLNTWGIVAEIWMHTDPNNPSDEEDIVRVQDDYSRK</sequence>
<proteinExistence type="predicted"/>
<dbReference type="EMBL" id="FNAC01000024">
    <property type="protein sequence ID" value="SDD32015.1"/>
    <property type="molecule type" value="Genomic_DNA"/>
</dbReference>
<dbReference type="InterPro" id="IPR011051">
    <property type="entry name" value="RmlC_Cupin_sf"/>
</dbReference>
<dbReference type="GO" id="GO:0016779">
    <property type="term" value="F:nucleotidyltransferase activity"/>
    <property type="evidence" value="ECO:0007669"/>
    <property type="project" value="InterPro"/>
</dbReference>
<protein>
    <submittedName>
        <fullName evidence="2">Mannose-6-phosphate isomerase, type 2</fullName>
    </submittedName>
</protein>
<evidence type="ECO:0000313" key="2">
    <source>
        <dbReference type="EMBL" id="SDD32015.1"/>
    </source>
</evidence>
<dbReference type="GO" id="GO:0016853">
    <property type="term" value="F:isomerase activity"/>
    <property type="evidence" value="ECO:0007669"/>
    <property type="project" value="UniProtKB-KW"/>
</dbReference>
<reference evidence="3" key="1">
    <citation type="submission" date="2016-10" db="EMBL/GenBank/DDBJ databases">
        <authorList>
            <person name="Varghese N."/>
            <person name="Submissions S."/>
        </authorList>
    </citation>
    <scope>NUCLEOTIDE SEQUENCE [LARGE SCALE GENOMIC DNA]</scope>
    <source>
        <strain evidence="3">DSM 23095</strain>
    </source>
</reference>
<keyword evidence="3" id="KW-1185">Reference proteome</keyword>
<dbReference type="Pfam" id="PF01050">
    <property type="entry name" value="MannoseP_isomer"/>
    <property type="match status" value="1"/>
</dbReference>
<dbReference type="RefSeq" id="WP_087939919.1">
    <property type="nucleotide sequence ID" value="NZ_FNAC01000024.1"/>
</dbReference>
<keyword evidence="2" id="KW-0413">Isomerase</keyword>
<dbReference type="Proteomes" id="UP000199060">
    <property type="component" value="Unassembled WGS sequence"/>
</dbReference>
<evidence type="ECO:0000259" key="1">
    <source>
        <dbReference type="Pfam" id="PF01050"/>
    </source>
</evidence>
<name>A0A1G6TUM6_9BACT</name>
<evidence type="ECO:0000313" key="3">
    <source>
        <dbReference type="Proteomes" id="UP000199060"/>
    </source>
</evidence>
<gene>
    <name evidence="2" type="ORF">SAMN04488104_10245</name>
</gene>
<accession>A0A1G6TUM6</accession>
<dbReference type="STRING" id="686796.SAMN04488104_10245"/>
<dbReference type="SUPFAM" id="SSF51182">
    <property type="entry name" value="RmlC-like cupins"/>
    <property type="match status" value="1"/>
</dbReference>
<organism evidence="2 3">
    <name type="scientific">Algoriphagus faecimaris</name>
    <dbReference type="NCBI Taxonomy" id="686796"/>
    <lineage>
        <taxon>Bacteria</taxon>
        <taxon>Pseudomonadati</taxon>
        <taxon>Bacteroidota</taxon>
        <taxon>Cytophagia</taxon>
        <taxon>Cytophagales</taxon>
        <taxon>Cyclobacteriaceae</taxon>
        <taxon>Algoriphagus</taxon>
    </lineage>
</organism>